<evidence type="ECO:0008006" key="4">
    <source>
        <dbReference type="Google" id="ProtNLM"/>
    </source>
</evidence>
<dbReference type="Gene3D" id="3.40.50.1000">
    <property type="entry name" value="HAD superfamily/HAD-like"/>
    <property type="match status" value="1"/>
</dbReference>
<keyword evidence="1" id="KW-0732">Signal</keyword>
<dbReference type="NCBIfam" id="TIGR01533">
    <property type="entry name" value="lipo_e_P4"/>
    <property type="match status" value="1"/>
</dbReference>
<dbReference type="InterPro" id="IPR036412">
    <property type="entry name" value="HAD-like_sf"/>
</dbReference>
<accession>A0ABP9BZQ5</accession>
<gene>
    <name evidence="2" type="ORF">GCM10023231_34300</name>
</gene>
<dbReference type="InterPro" id="IPR006423">
    <property type="entry name" value="Lipo_e_P4"/>
</dbReference>
<dbReference type="PANTHER" id="PTHR31284">
    <property type="entry name" value="ACID PHOSPHATASE-LIKE PROTEIN"/>
    <property type="match status" value="1"/>
</dbReference>
<dbReference type="SFLD" id="SFLDS00003">
    <property type="entry name" value="Haloacid_Dehalogenase"/>
    <property type="match status" value="1"/>
</dbReference>
<dbReference type="InterPro" id="IPR005519">
    <property type="entry name" value="Acid_phosphat_B-like"/>
</dbReference>
<dbReference type="CDD" id="cd07534">
    <property type="entry name" value="HAD_CAP"/>
    <property type="match status" value="1"/>
</dbReference>
<comment type="caution">
    <text evidence="2">The sequence shown here is derived from an EMBL/GenBank/DDBJ whole genome shotgun (WGS) entry which is preliminary data.</text>
</comment>
<evidence type="ECO:0000313" key="3">
    <source>
        <dbReference type="Proteomes" id="UP001501411"/>
    </source>
</evidence>
<dbReference type="InterPro" id="IPR023214">
    <property type="entry name" value="HAD_sf"/>
</dbReference>
<dbReference type="PIRSF" id="PIRSF019271">
    <property type="entry name" value="Acid_Ptase_C"/>
    <property type="match status" value="1"/>
</dbReference>
<sequence>MPEAPAWGALWQQRAAEYRALSYQAYNSARLSLDALRKSPSDKPLAIVTDIDETVLDNSPYYVHQAQHQGNYTDSSWVEWTKQVACDTVPGAPSFFQYAASKGITVFYITNRIKQDEKQTIENLKKFNFPNADDAHLLLLADSSSKEKRRIQVADKYHIIMLLGDNLGDFSAIFNNNSMEERRAWVEKNRLEFGKRFIVLPNHMYGNWEEAFYHDQHPSSFADSNAVLNGLMRSY</sequence>
<keyword evidence="3" id="KW-1185">Reference proteome</keyword>
<proteinExistence type="predicted"/>
<dbReference type="Pfam" id="PF03767">
    <property type="entry name" value="Acid_phosphat_B"/>
    <property type="match status" value="1"/>
</dbReference>
<evidence type="ECO:0000256" key="1">
    <source>
        <dbReference type="ARBA" id="ARBA00022729"/>
    </source>
</evidence>
<dbReference type="SFLD" id="SFLDG01125">
    <property type="entry name" value="C1.1:_Acid_Phosphatase_Like"/>
    <property type="match status" value="1"/>
</dbReference>
<reference evidence="3" key="1">
    <citation type="journal article" date="2019" name="Int. J. Syst. Evol. Microbiol.">
        <title>The Global Catalogue of Microorganisms (GCM) 10K type strain sequencing project: providing services to taxonomists for standard genome sequencing and annotation.</title>
        <authorList>
            <consortium name="The Broad Institute Genomics Platform"/>
            <consortium name="The Broad Institute Genome Sequencing Center for Infectious Disease"/>
            <person name="Wu L."/>
            <person name="Ma J."/>
        </authorList>
    </citation>
    <scope>NUCLEOTIDE SEQUENCE [LARGE SCALE GENOMIC DNA]</scope>
    <source>
        <strain evidence="3">JCM 18200</strain>
    </source>
</reference>
<protein>
    <recommendedName>
        <fullName evidence="4">5'-nucleotidase, lipoprotein e(P4) family</fullName>
    </recommendedName>
</protein>
<organism evidence="2 3">
    <name type="scientific">Olivibacter ginsenosidimutans</name>
    <dbReference type="NCBI Taxonomy" id="1176537"/>
    <lineage>
        <taxon>Bacteria</taxon>
        <taxon>Pseudomonadati</taxon>
        <taxon>Bacteroidota</taxon>
        <taxon>Sphingobacteriia</taxon>
        <taxon>Sphingobacteriales</taxon>
        <taxon>Sphingobacteriaceae</taxon>
        <taxon>Olivibacter</taxon>
    </lineage>
</organism>
<dbReference type="SUPFAM" id="SSF56784">
    <property type="entry name" value="HAD-like"/>
    <property type="match status" value="1"/>
</dbReference>
<evidence type="ECO:0000313" key="2">
    <source>
        <dbReference type="EMBL" id="GAA4802477.1"/>
    </source>
</evidence>
<name>A0ABP9BZQ5_9SPHI</name>
<dbReference type="Proteomes" id="UP001501411">
    <property type="component" value="Unassembled WGS sequence"/>
</dbReference>
<dbReference type="EMBL" id="BAABIQ010000042">
    <property type="protein sequence ID" value="GAA4802477.1"/>
    <property type="molecule type" value="Genomic_DNA"/>
</dbReference>
<dbReference type="PANTHER" id="PTHR31284:SF10">
    <property type="entry name" value="ACID PHOSPHATASE-LIKE PROTEIN"/>
    <property type="match status" value="1"/>
</dbReference>